<evidence type="ECO:0000259" key="2">
    <source>
        <dbReference type="Pfam" id="PF03372"/>
    </source>
</evidence>
<dbReference type="Proteomes" id="UP000187609">
    <property type="component" value="Unassembled WGS sequence"/>
</dbReference>
<accession>A0A1J6IS27</accession>
<feature type="region of interest" description="Disordered" evidence="1">
    <location>
        <begin position="282"/>
        <end position="307"/>
    </location>
</feature>
<protein>
    <submittedName>
        <fullName evidence="4">Uncharacterized protein</fullName>
    </submittedName>
</protein>
<dbReference type="SUPFAM" id="SSF56219">
    <property type="entry name" value="DNase I-like"/>
    <property type="match status" value="1"/>
</dbReference>
<dbReference type="PANTHER" id="PTHR34427:SF10">
    <property type="entry name" value="DUF4283 DOMAIN-CONTAINING PROTEIN"/>
    <property type="match status" value="1"/>
</dbReference>
<dbReference type="Gramene" id="OIT07538">
    <property type="protein sequence ID" value="OIT07538"/>
    <property type="gene ID" value="A4A49_22938"/>
</dbReference>
<dbReference type="Pfam" id="PF03372">
    <property type="entry name" value="Exo_endo_phos"/>
    <property type="match status" value="1"/>
</dbReference>
<evidence type="ECO:0000256" key="1">
    <source>
        <dbReference type="SAM" id="MobiDB-lite"/>
    </source>
</evidence>
<feature type="domain" description="DUF4283" evidence="3">
    <location>
        <begin position="54"/>
        <end position="137"/>
    </location>
</feature>
<keyword evidence="5" id="KW-1185">Reference proteome</keyword>
<feature type="compositionally biased region" description="Basic and acidic residues" evidence="1">
    <location>
        <begin position="296"/>
        <end position="307"/>
    </location>
</feature>
<dbReference type="OMA" id="DAPNTHN"/>
<evidence type="ECO:0000259" key="3">
    <source>
        <dbReference type="Pfam" id="PF14111"/>
    </source>
</evidence>
<sequence length="960" mass="110226">MAPLRRNIHKLSGEESYKEALEKSTWRTDEACLQTTSTSDNLIRISGGKPSEESELLQRCLVGSFAGQDEPPTRNEVRRWAAQTWKAAHGLNVYDMNGVQFLFEFPSRKLAEHVLVGHWKRQNHKLRLEWWSPTAGCFSTTKKFDWTWIRVLGLPLQLWNKKVMKIIGDKCGGWLETEEETELRNHLRWGRLKVKGPPELIPPRVEIEHEGVISRVEEKVYDGTESGRGAVEVDSSLNPAVNRGRVSLGKFNGDNGAFKDIGPGWVEGEVKGLSQLEDIGPVSVRSPDEASFNRGEVSHLSDSREKHVGLKNAAGPISRPYENIIKEAEKGFFKPNEKLTKQDSEGFLSNTVGGNLEVFLDQIKQMVAESIRVEHQRMDDRISAQEDLLLSLKQSYLSEGEVLEGPAGVNQGSHLSLVNYVQDVPVEEDAQTVFVDCLSDNEEATDEQDMQIVQHHQIDTAEPIEEHPQNCDLDVPAWIKRNIGKMSKTYGVSFEGCEWEVMALFFKIDSRKKELKAAMRSKNKSTGASSKLKGVRWIEHIKLEAEGTRGGILIMWDKREWKGELVEKGRYSITCNFSSVIDNFLWALTGVYAPCKRVERTELWLELGAMKGLCNRNWVVCGDFNTTRFADERKNRSSYSRAMAEFSETVEELELIDPPLLGGQFTWSQGDNSEYASRIDRFLLSMEWDDEFSFIRQSLLPKVVSDHSPISLKCGDWEFNKSYFKFENWWLDVPEFPAKVQTWWNSFEIVGRPDFVLASKLKLLKSKLKEWHKEEYGSLEARKKTVLISISNFDQIQESRRLSEGELLEKAGLMLEIQELAKREEIAWRQRSRTLWLKQGDKNTKFFHKMANAHRRYNHIDKLEVQGQTSTNSEEIRKEIIDFYQKLYAEPETWRPNFNLVRGNFLSEEESTRLQREFEEQEVVECLKSCSSDKAPGPDGFTMGFFRNAGQQSRKMSCQL</sequence>
<dbReference type="EMBL" id="MJEQ01037183">
    <property type="protein sequence ID" value="OIT07538.1"/>
    <property type="molecule type" value="Genomic_DNA"/>
</dbReference>
<dbReference type="Gene3D" id="3.60.10.10">
    <property type="entry name" value="Endonuclease/exonuclease/phosphatase"/>
    <property type="match status" value="1"/>
</dbReference>
<dbReference type="InterPro" id="IPR025558">
    <property type="entry name" value="DUF4283"/>
</dbReference>
<dbReference type="GO" id="GO:0003824">
    <property type="term" value="F:catalytic activity"/>
    <property type="evidence" value="ECO:0007669"/>
    <property type="project" value="InterPro"/>
</dbReference>
<proteinExistence type="predicted"/>
<reference evidence="4" key="1">
    <citation type="submission" date="2016-11" db="EMBL/GenBank/DDBJ databases">
        <title>The genome of Nicotiana attenuata.</title>
        <authorList>
            <person name="Xu S."/>
            <person name="Brockmoeller T."/>
            <person name="Gaquerel E."/>
            <person name="Navarro A."/>
            <person name="Kuhl H."/>
            <person name="Gase K."/>
            <person name="Ling Z."/>
            <person name="Zhou W."/>
            <person name="Kreitzer C."/>
            <person name="Stanke M."/>
            <person name="Tang H."/>
            <person name="Lyons E."/>
            <person name="Pandey P."/>
            <person name="Pandey S.P."/>
            <person name="Timmermann B."/>
            <person name="Baldwin I.T."/>
        </authorList>
    </citation>
    <scope>NUCLEOTIDE SEQUENCE [LARGE SCALE GENOMIC DNA]</scope>
    <source>
        <strain evidence="4">UT</strain>
    </source>
</reference>
<dbReference type="InterPro" id="IPR036691">
    <property type="entry name" value="Endo/exonu/phosph_ase_sf"/>
</dbReference>
<evidence type="ECO:0000313" key="5">
    <source>
        <dbReference type="Proteomes" id="UP000187609"/>
    </source>
</evidence>
<dbReference type="PANTHER" id="PTHR34427">
    <property type="entry name" value="DUF4283 DOMAIN PROTEIN"/>
    <property type="match status" value="1"/>
</dbReference>
<name>A0A1J6IS27_NICAT</name>
<organism evidence="4 5">
    <name type="scientific">Nicotiana attenuata</name>
    <name type="common">Coyote tobacco</name>
    <dbReference type="NCBI Taxonomy" id="49451"/>
    <lineage>
        <taxon>Eukaryota</taxon>
        <taxon>Viridiplantae</taxon>
        <taxon>Streptophyta</taxon>
        <taxon>Embryophyta</taxon>
        <taxon>Tracheophyta</taxon>
        <taxon>Spermatophyta</taxon>
        <taxon>Magnoliopsida</taxon>
        <taxon>eudicotyledons</taxon>
        <taxon>Gunneridae</taxon>
        <taxon>Pentapetalae</taxon>
        <taxon>asterids</taxon>
        <taxon>lamiids</taxon>
        <taxon>Solanales</taxon>
        <taxon>Solanaceae</taxon>
        <taxon>Nicotianoideae</taxon>
        <taxon>Nicotianeae</taxon>
        <taxon>Nicotiana</taxon>
    </lineage>
</organism>
<dbReference type="AlphaFoldDB" id="A0A1J6IS27"/>
<feature type="domain" description="Endonuclease/exonuclease/phosphatase" evidence="2">
    <location>
        <begin position="571"/>
        <end position="685"/>
    </location>
</feature>
<dbReference type="Pfam" id="PF14111">
    <property type="entry name" value="DUF4283"/>
    <property type="match status" value="1"/>
</dbReference>
<evidence type="ECO:0000313" key="4">
    <source>
        <dbReference type="EMBL" id="OIT07538.1"/>
    </source>
</evidence>
<comment type="caution">
    <text evidence="4">The sequence shown here is derived from an EMBL/GenBank/DDBJ whole genome shotgun (WGS) entry which is preliminary data.</text>
</comment>
<gene>
    <name evidence="4" type="ORF">A4A49_22938</name>
</gene>
<dbReference type="InterPro" id="IPR005135">
    <property type="entry name" value="Endo/exonuclease/phosphatase"/>
</dbReference>